<reference evidence="6" key="1">
    <citation type="journal article" date="2010" name="Science">
        <title>Plasticity of animal genome architecture unmasked by rapid evolution of a pelagic tunicate.</title>
        <authorList>
            <person name="Denoeud F."/>
            <person name="Henriet S."/>
            <person name="Mungpakdee S."/>
            <person name="Aury J.M."/>
            <person name="Da Silva C."/>
            <person name="Brinkmann H."/>
            <person name="Mikhaleva J."/>
            <person name="Olsen L.C."/>
            <person name="Jubin C."/>
            <person name="Canestro C."/>
            <person name="Bouquet J.M."/>
            <person name="Danks G."/>
            <person name="Poulain J."/>
            <person name="Campsteijn C."/>
            <person name="Adamski M."/>
            <person name="Cross I."/>
            <person name="Yadetie F."/>
            <person name="Muffato M."/>
            <person name="Louis A."/>
            <person name="Butcher S."/>
            <person name="Tsagkogeorga G."/>
            <person name="Konrad A."/>
            <person name="Singh S."/>
            <person name="Jensen M.F."/>
            <person name="Cong E.H."/>
            <person name="Eikeseth-Otteraa H."/>
            <person name="Noel B."/>
            <person name="Anthouard V."/>
            <person name="Porcel B.M."/>
            <person name="Kachouri-Lafond R."/>
            <person name="Nishino A."/>
            <person name="Ugolini M."/>
            <person name="Chourrout P."/>
            <person name="Nishida H."/>
            <person name="Aasland R."/>
            <person name="Huzurbazar S."/>
            <person name="Westhof E."/>
            <person name="Delsuc F."/>
            <person name="Lehrach H."/>
            <person name="Reinhardt R."/>
            <person name="Weissenbach J."/>
            <person name="Roy S.W."/>
            <person name="Artiguenave F."/>
            <person name="Postlethwait J.H."/>
            <person name="Manak J.R."/>
            <person name="Thompson E.M."/>
            <person name="Jaillon O."/>
            <person name="Du Pasquier L."/>
            <person name="Boudinot P."/>
            <person name="Liberles D.A."/>
            <person name="Volff J.N."/>
            <person name="Philippe H."/>
            <person name="Lenhard B."/>
            <person name="Roest Crollius H."/>
            <person name="Wincker P."/>
            <person name="Chourrout D."/>
        </authorList>
    </citation>
    <scope>NUCLEOTIDE SEQUENCE [LARGE SCALE GENOMIC DNA]</scope>
</reference>
<dbReference type="PANTHER" id="PTHR18806:SF4">
    <property type="entry name" value="RNA-BINDING PROTEIN 25"/>
    <property type="match status" value="1"/>
</dbReference>
<dbReference type="SMART" id="SM00311">
    <property type="entry name" value="PWI"/>
    <property type="match status" value="1"/>
</dbReference>
<feature type="region of interest" description="Disordered" evidence="3">
    <location>
        <begin position="457"/>
        <end position="595"/>
    </location>
</feature>
<sequence length="707" mass="81629">MVFQNGVPVSGVGGIPQAFPQIVAQPAVQMIPMMQPMMPIRMQTLAMPTLQAMQPRVSQAYYQFDGPPVTVFVGNIAEDVTDTLVRQILMKVGPVTNWKRIQGTNGKLQGFGFCEYKEPDSALRSLRLLQGLAVCAKQLLIKVDDQAQNVIENWKITVGLKKDSDGMDVISPQIRARDEQVRGEIKALLKEYQADIPPPEPKVEEKKKTVEKIDEKKPKTEEKSEKDKPETLSDDKNIEEKKRDRSKSPKTRSKSREVSQRKRTRSRSKSNRKKRSRSKERSRSKRSRSRNRETTRDRSRERERRRRSLERRKDEEEMIERRRLERKMKEKNSAYQERLNVWEARERRKAREWERIESKDNDRRRQMAKEARRLRDFLESYNDEKDDRKFYFGSGSAFAKRIESRKKELDDDAKDKKKEEGEIAMLHQKLAGEGHPDPNGAIAKVIKEAEEIWKPFIKPDVRIKKGKRRDSTSSTDAEESEESSDGSGHDSDDEPLVAQIMKEETMKQTHHTSDEDDEDGVEMDLGEGPPPPEAPPISLPALSIPKASDSPTTRKKSNRNVPSIFNEEEPSEDPSLPGARKRKRETPKPREILDADEKRRAVKALIERIPTDKGPLFAYPMKWEYLASNLMEKRISPWIKKKLNEIIGEDEPTLIVFISDKLASECKPEQILSEIRVVLDEEAEVFVIKLWRLLIYETEARAEGISA</sequence>
<dbReference type="SMART" id="SM00360">
    <property type="entry name" value="RRM"/>
    <property type="match status" value="1"/>
</dbReference>
<dbReference type="CDD" id="cd12446">
    <property type="entry name" value="RRM_RBM25"/>
    <property type="match status" value="1"/>
</dbReference>
<dbReference type="EMBL" id="FN653023">
    <property type="protein sequence ID" value="CBY17956.1"/>
    <property type="molecule type" value="Genomic_DNA"/>
</dbReference>
<feature type="domain" description="PWI" evidence="5">
    <location>
        <begin position="614"/>
        <end position="707"/>
    </location>
</feature>
<evidence type="ECO:0000313" key="6">
    <source>
        <dbReference type="EMBL" id="CBY17956.1"/>
    </source>
</evidence>
<feature type="compositionally biased region" description="Basic and acidic residues" evidence="3">
    <location>
        <begin position="501"/>
        <end position="513"/>
    </location>
</feature>
<feature type="domain" description="RRM" evidence="4">
    <location>
        <begin position="69"/>
        <end position="146"/>
    </location>
</feature>
<evidence type="ECO:0008006" key="8">
    <source>
        <dbReference type="Google" id="ProtNLM"/>
    </source>
</evidence>
<organism evidence="6">
    <name type="scientific">Oikopleura dioica</name>
    <name type="common">Tunicate</name>
    <dbReference type="NCBI Taxonomy" id="34765"/>
    <lineage>
        <taxon>Eukaryota</taxon>
        <taxon>Metazoa</taxon>
        <taxon>Chordata</taxon>
        <taxon>Tunicata</taxon>
        <taxon>Appendicularia</taxon>
        <taxon>Copelata</taxon>
        <taxon>Oikopleuridae</taxon>
        <taxon>Oikopleura</taxon>
    </lineage>
</organism>
<proteinExistence type="predicted"/>
<dbReference type="AlphaFoldDB" id="E4X2V3"/>
<dbReference type="InterPro" id="IPR002483">
    <property type="entry name" value="PWI_dom"/>
</dbReference>
<dbReference type="SUPFAM" id="SSF101233">
    <property type="entry name" value="PWI domain"/>
    <property type="match status" value="1"/>
</dbReference>
<dbReference type="FunCoup" id="E4X2V3">
    <property type="interactions" value="869"/>
</dbReference>
<dbReference type="PROSITE" id="PS50102">
    <property type="entry name" value="RRM"/>
    <property type="match status" value="1"/>
</dbReference>
<dbReference type="InParanoid" id="E4X2V3"/>
<protein>
    <recommendedName>
        <fullName evidence="8">PWI domain-containing protein</fullName>
    </recommendedName>
</protein>
<keyword evidence="2" id="KW-0694">RNA-binding</keyword>
<accession>E4X2V3</accession>
<dbReference type="InterPro" id="IPR035979">
    <property type="entry name" value="RBD_domain_sf"/>
</dbReference>
<dbReference type="GO" id="GO:0005681">
    <property type="term" value="C:spliceosomal complex"/>
    <property type="evidence" value="ECO:0007669"/>
    <property type="project" value="TreeGrafter"/>
</dbReference>
<dbReference type="InterPro" id="IPR034268">
    <property type="entry name" value="RBM25_RRM"/>
</dbReference>
<feature type="compositionally biased region" description="Basic and acidic residues" evidence="3">
    <location>
        <begin position="586"/>
        <end position="595"/>
    </location>
</feature>
<dbReference type="InterPro" id="IPR036483">
    <property type="entry name" value="PWI_dom_sf"/>
</dbReference>
<dbReference type="Pfam" id="PF00076">
    <property type="entry name" value="RRM_1"/>
    <property type="match status" value="1"/>
</dbReference>
<feature type="compositionally biased region" description="Pro residues" evidence="3">
    <location>
        <begin position="528"/>
        <end position="538"/>
    </location>
</feature>
<dbReference type="InterPro" id="IPR012677">
    <property type="entry name" value="Nucleotide-bd_a/b_plait_sf"/>
</dbReference>
<keyword evidence="1" id="KW-0507">mRNA processing</keyword>
<evidence type="ECO:0000313" key="7">
    <source>
        <dbReference type="Proteomes" id="UP000001307"/>
    </source>
</evidence>
<feature type="compositionally biased region" description="Basic and acidic residues" evidence="3">
    <location>
        <begin position="290"/>
        <end position="302"/>
    </location>
</feature>
<dbReference type="Proteomes" id="UP000001307">
    <property type="component" value="Unassembled WGS sequence"/>
</dbReference>
<feature type="region of interest" description="Disordered" evidence="3">
    <location>
        <begin position="402"/>
        <end position="440"/>
    </location>
</feature>
<feature type="compositionally biased region" description="Basic and acidic residues" evidence="3">
    <location>
        <begin position="402"/>
        <end position="421"/>
    </location>
</feature>
<dbReference type="GO" id="GO:0000381">
    <property type="term" value="P:regulation of alternative mRNA splicing, via spliceosome"/>
    <property type="evidence" value="ECO:0007669"/>
    <property type="project" value="TreeGrafter"/>
</dbReference>
<dbReference type="SUPFAM" id="SSF54928">
    <property type="entry name" value="RNA-binding domain, RBD"/>
    <property type="match status" value="1"/>
</dbReference>
<dbReference type="OrthoDB" id="6275295at2759"/>
<evidence type="ECO:0000256" key="3">
    <source>
        <dbReference type="SAM" id="MobiDB-lite"/>
    </source>
</evidence>
<evidence type="ECO:0000256" key="1">
    <source>
        <dbReference type="ARBA" id="ARBA00022664"/>
    </source>
</evidence>
<evidence type="ECO:0000259" key="5">
    <source>
        <dbReference type="PROSITE" id="PS51025"/>
    </source>
</evidence>
<feature type="compositionally biased region" description="Basic and acidic residues" evidence="3">
    <location>
        <begin position="201"/>
        <end position="247"/>
    </location>
</feature>
<evidence type="ECO:0000256" key="2">
    <source>
        <dbReference type="PROSITE-ProRule" id="PRU00176"/>
    </source>
</evidence>
<feature type="compositionally biased region" description="Basic and acidic residues" evidence="3">
    <location>
        <begin position="311"/>
        <end position="332"/>
    </location>
</feature>
<dbReference type="GO" id="GO:0003729">
    <property type="term" value="F:mRNA binding"/>
    <property type="evidence" value="ECO:0007669"/>
    <property type="project" value="TreeGrafter"/>
</dbReference>
<evidence type="ECO:0000259" key="4">
    <source>
        <dbReference type="PROSITE" id="PS50102"/>
    </source>
</evidence>
<feature type="region of interest" description="Disordered" evidence="3">
    <location>
        <begin position="190"/>
        <end position="334"/>
    </location>
</feature>
<name>E4X2V3_OIKDI</name>
<dbReference type="InterPro" id="IPR052768">
    <property type="entry name" value="RBM25"/>
</dbReference>
<gene>
    <name evidence="6" type="ORF">GSOID_T00017585001</name>
</gene>
<dbReference type="Pfam" id="PF01480">
    <property type="entry name" value="PWI"/>
    <property type="match status" value="1"/>
</dbReference>
<dbReference type="PROSITE" id="PS51025">
    <property type="entry name" value="PWI"/>
    <property type="match status" value="1"/>
</dbReference>
<dbReference type="PANTHER" id="PTHR18806">
    <property type="entry name" value="RBM25 PROTEIN"/>
    <property type="match status" value="1"/>
</dbReference>
<dbReference type="GO" id="GO:0006397">
    <property type="term" value="P:mRNA processing"/>
    <property type="evidence" value="ECO:0007669"/>
    <property type="project" value="UniProtKB-KW"/>
</dbReference>
<dbReference type="Gene3D" id="3.30.70.330">
    <property type="match status" value="1"/>
</dbReference>
<keyword evidence="7" id="KW-1185">Reference proteome</keyword>
<dbReference type="InterPro" id="IPR000504">
    <property type="entry name" value="RRM_dom"/>
</dbReference>
<dbReference type="Gene3D" id="1.20.1390.10">
    <property type="entry name" value="PWI domain"/>
    <property type="match status" value="1"/>
</dbReference>
<feature type="compositionally biased region" description="Acidic residues" evidence="3">
    <location>
        <begin position="514"/>
        <end position="525"/>
    </location>
</feature>
<feature type="compositionally biased region" description="Basic residues" evidence="3">
    <location>
        <begin position="261"/>
        <end position="289"/>
    </location>
</feature>